<dbReference type="CDD" id="cd01660">
    <property type="entry name" value="ba3-like_Oxidase_I"/>
    <property type="match status" value="1"/>
</dbReference>
<protein>
    <submittedName>
        <fullName evidence="5">Cytochrome C</fullName>
    </submittedName>
</protein>
<dbReference type="InterPro" id="IPR036927">
    <property type="entry name" value="Cyt_c_oxase-like_su1_sf"/>
</dbReference>
<gene>
    <name evidence="5" type="ORF">CD30_11240</name>
</gene>
<dbReference type="GO" id="GO:0016020">
    <property type="term" value="C:membrane"/>
    <property type="evidence" value="ECO:0007669"/>
    <property type="project" value="InterPro"/>
</dbReference>
<feature type="transmembrane region" description="Helical" evidence="3">
    <location>
        <begin position="473"/>
        <end position="502"/>
    </location>
</feature>
<feature type="domain" description="Cytochrome oxidase subunit I profile" evidence="4">
    <location>
        <begin position="31"/>
        <end position="502"/>
    </location>
</feature>
<dbReference type="PRINTS" id="PR01165">
    <property type="entry name" value="CYCOXIDASEI"/>
</dbReference>
<feature type="transmembrane region" description="Helical" evidence="3">
    <location>
        <begin position="270"/>
        <end position="288"/>
    </location>
</feature>
<keyword evidence="1" id="KW-0679">Respiratory chain</keyword>
<dbReference type="Gene3D" id="1.20.210.10">
    <property type="entry name" value="Cytochrome c oxidase-like, subunit I domain"/>
    <property type="match status" value="1"/>
</dbReference>
<evidence type="ECO:0000256" key="2">
    <source>
        <dbReference type="ARBA" id="ARBA00022982"/>
    </source>
</evidence>
<feature type="transmembrane region" description="Helical" evidence="3">
    <location>
        <begin position="150"/>
        <end position="169"/>
    </location>
</feature>
<dbReference type="RefSeq" id="WP_036176684.1">
    <property type="nucleotide sequence ID" value="NZ_AVCZ01000018.1"/>
</dbReference>
<evidence type="ECO:0000256" key="1">
    <source>
        <dbReference type="ARBA" id="ARBA00022660"/>
    </source>
</evidence>
<keyword evidence="3" id="KW-0472">Membrane</keyword>
<evidence type="ECO:0000259" key="4">
    <source>
        <dbReference type="PROSITE" id="PS50855"/>
    </source>
</evidence>
<dbReference type="PROSITE" id="PS50855">
    <property type="entry name" value="COX1"/>
    <property type="match status" value="1"/>
</dbReference>
<feature type="transmembrane region" description="Helical" evidence="3">
    <location>
        <begin position="353"/>
        <end position="372"/>
    </location>
</feature>
<organism evidence="5 6">
    <name type="scientific">Ureibacillus massiliensis 4400831 = CIP 108448 = CCUG 49529</name>
    <dbReference type="NCBI Taxonomy" id="1211035"/>
    <lineage>
        <taxon>Bacteria</taxon>
        <taxon>Bacillati</taxon>
        <taxon>Bacillota</taxon>
        <taxon>Bacilli</taxon>
        <taxon>Bacillales</taxon>
        <taxon>Caryophanaceae</taxon>
        <taxon>Ureibacillus</taxon>
    </lineage>
</organism>
<dbReference type="Proteomes" id="UP000030595">
    <property type="component" value="Unassembled WGS sequence"/>
</dbReference>
<feature type="transmembrane region" description="Helical" evidence="3">
    <location>
        <begin position="32"/>
        <end position="57"/>
    </location>
</feature>
<keyword evidence="6" id="KW-1185">Reference proteome</keyword>
<evidence type="ECO:0000256" key="3">
    <source>
        <dbReference type="SAM" id="Phobius"/>
    </source>
</evidence>
<keyword evidence="3" id="KW-0812">Transmembrane</keyword>
<sequence>MTTAIKEERVVSTQVKASVDNSAKVDKKDAKLALAHIYVAFIALFIGGLCGLLQVLVRSGQFELPFGIGYYQVLTVHGVLLGLVLTTYFILGFQTAAVSRTAGALSNGQRKLGWLGFWVMTIGTAAAAVMVLLNQASVLYTFYAPLQAHWIYYAGLALVVVGSWIVSLAQGLRFVQWKKENKGQTTPLLSYMVVVNNLMWFVATLGVAAEVLLQLLPWSMGFVERIDILLSRTLFWYFGHALVYFWLLPAYMIWYTVVPKIIGGKIFSDALARLSFILFLLLSVPVGIHHQLTEPGIDGFWKFLQVVLTLFVVVPSLMTAFSMFATFELRGRSLGSKGLFGWFKNLPWSDCRFLLPFIGMVAFIPGGAGGIVNASYQMNELIHNTIWVTGHFHLTVATAVVLTYFGAAFWLIPHLNGRKLTKRINNMANTAGILWAIGMTIMSGAMHIAGLFGAPRRSEYSTYGGSELASEWISYQIAQAVGGTILFLAILVILGVVINLLWFAPKGDQEFPVAEVAEGASKTPAILDNFKVWGVILVALIFIAYTVPIFDIINSSPLGSVGYPHLIGR</sequence>
<feature type="transmembrane region" description="Helical" evidence="3">
    <location>
        <begin position="300"/>
        <end position="327"/>
    </location>
</feature>
<feature type="transmembrane region" description="Helical" evidence="3">
    <location>
        <begin position="112"/>
        <end position="138"/>
    </location>
</feature>
<dbReference type="InterPro" id="IPR000883">
    <property type="entry name" value="Cyt_C_Oxase_1"/>
</dbReference>
<feature type="transmembrane region" description="Helical" evidence="3">
    <location>
        <begin position="433"/>
        <end position="453"/>
    </location>
</feature>
<feature type="transmembrane region" description="Helical" evidence="3">
    <location>
        <begin position="532"/>
        <end position="553"/>
    </location>
</feature>
<name>A0A0A3JU25_9BACL</name>
<proteinExistence type="predicted"/>
<dbReference type="OrthoDB" id="9764568at2"/>
<dbReference type="GO" id="GO:0020037">
    <property type="term" value="F:heme binding"/>
    <property type="evidence" value="ECO:0007669"/>
    <property type="project" value="InterPro"/>
</dbReference>
<dbReference type="AlphaFoldDB" id="A0A0A3JU25"/>
<keyword evidence="3" id="KW-1133">Transmembrane helix</keyword>
<dbReference type="SUPFAM" id="SSF81442">
    <property type="entry name" value="Cytochrome c oxidase subunit I-like"/>
    <property type="match status" value="1"/>
</dbReference>
<dbReference type="eggNOG" id="COG0843">
    <property type="taxonomic scope" value="Bacteria"/>
</dbReference>
<dbReference type="PANTHER" id="PTHR10422">
    <property type="entry name" value="CYTOCHROME C OXIDASE SUBUNIT 1"/>
    <property type="match status" value="1"/>
</dbReference>
<dbReference type="GO" id="GO:0009060">
    <property type="term" value="P:aerobic respiration"/>
    <property type="evidence" value="ECO:0007669"/>
    <property type="project" value="InterPro"/>
</dbReference>
<keyword evidence="1" id="KW-0813">Transport</keyword>
<evidence type="ECO:0000313" key="5">
    <source>
        <dbReference type="EMBL" id="KGR90507.1"/>
    </source>
</evidence>
<dbReference type="InterPro" id="IPR033943">
    <property type="entry name" value="Ba3-like_Oxidase_I"/>
</dbReference>
<keyword evidence="2" id="KW-0249">Electron transport</keyword>
<feature type="transmembrane region" description="Helical" evidence="3">
    <location>
        <begin position="189"/>
        <end position="215"/>
    </location>
</feature>
<dbReference type="InterPro" id="IPR023616">
    <property type="entry name" value="Cyt_c_oxase-like_su1_dom"/>
</dbReference>
<feature type="transmembrane region" description="Helical" evidence="3">
    <location>
        <begin position="235"/>
        <end position="258"/>
    </location>
</feature>
<comment type="caution">
    <text evidence="5">The sequence shown here is derived from an EMBL/GenBank/DDBJ whole genome shotgun (WGS) entry which is preliminary data.</text>
</comment>
<evidence type="ECO:0000313" key="6">
    <source>
        <dbReference type="Proteomes" id="UP000030595"/>
    </source>
</evidence>
<dbReference type="EMBL" id="JPVQ01000018">
    <property type="protein sequence ID" value="KGR90507.1"/>
    <property type="molecule type" value="Genomic_DNA"/>
</dbReference>
<feature type="transmembrane region" description="Helical" evidence="3">
    <location>
        <begin position="69"/>
        <end position="91"/>
    </location>
</feature>
<dbReference type="GO" id="GO:0004129">
    <property type="term" value="F:cytochrome-c oxidase activity"/>
    <property type="evidence" value="ECO:0007669"/>
    <property type="project" value="InterPro"/>
</dbReference>
<accession>A0A0A3JU25</accession>
<feature type="transmembrane region" description="Helical" evidence="3">
    <location>
        <begin position="392"/>
        <end position="412"/>
    </location>
</feature>
<reference evidence="5 6" key="1">
    <citation type="submission" date="2014-02" db="EMBL/GenBank/DDBJ databases">
        <title>Draft genome sequence of Lysinibacillus massiliensis CCUG 49529.</title>
        <authorList>
            <person name="Zhang F."/>
            <person name="Wang G."/>
            <person name="Zhang L."/>
        </authorList>
    </citation>
    <scope>NUCLEOTIDE SEQUENCE [LARGE SCALE GENOMIC DNA]</scope>
    <source>
        <strain evidence="5 6">CCUG 49529</strain>
    </source>
</reference>
<dbReference type="Pfam" id="PF00115">
    <property type="entry name" value="COX1"/>
    <property type="match status" value="1"/>
</dbReference>
<dbReference type="PANTHER" id="PTHR10422:SF40">
    <property type="entry name" value="CYTOCHROME C OXIDASE SUBUNIT I"/>
    <property type="match status" value="1"/>
</dbReference>